<organism evidence="2 3">
    <name type="scientific">Caerostris darwini</name>
    <dbReference type="NCBI Taxonomy" id="1538125"/>
    <lineage>
        <taxon>Eukaryota</taxon>
        <taxon>Metazoa</taxon>
        <taxon>Ecdysozoa</taxon>
        <taxon>Arthropoda</taxon>
        <taxon>Chelicerata</taxon>
        <taxon>Arachnida</taxon>
        <taxon>Araneae</taxon>
        <taxon>Araneomorphae</taxon>
        <taxon>Entelegynae</taxon>
        <taxon>Araneoidea</taxon>
        <taxon>Araneidae</taxon>
        <taxon>Caerostris</taxon>
    </lineage>
</organism>
<dbReference type="GO" id="GO:0008010">
    <property type="term" value="F:structural constituent of chitin-based larval cuticle"/>
    <property type="evidence" value="ECO:0007669"/>
    <property type="project" value="TreeGrafter"/>
</dbReference>
<evidence type="ECO:0000313" key="3">
    <source>
        <dbReference type="Proteomes" id="UP001054837"/>
    </source>
</evidence>
<dbReference type="Pfam" id="PF00379">
    <property type="entry name" value="Chitin_bind_4"/>
    <property type="match status" value="1"/>
</dbReference>
<dbReference type="EMBL" id="BPLQ01005829">
    <property type="protein sequence ID" value="GIY17726.1"/>
    <property type="molecule type" value="Genomic_DNA"/>
</dbReference>
<evidence type="ECO:0000256" key="1">
    <source>
        <dbReference type="PROSITE-ProRule" id="PRU00497"/>
    </source>
</evidence>
<reference evidence="2 3" key="1">
    <citation type="submission" date="2021-06" db="EMBL/GenBank/DDBJ databases">
        <title>Caerostris darwini draft genome.</title>
        <authorList>
            <person name="Kono N."/>
            <person name="Arakawa K."/>
        </authorList>
    </citation>
    <scope>NUCLEOTIDE SEQUENCE [LARGE SCALE GENOMIC DNA]</scope>
</reference>
<dbReference type="GO" id="GO:0062129">
    <property type="term" value="C:chitin-based extracellular matrix"/>
    <property type="evidence" value="ECO:0007669"/>
    <property type="project" value="TreeGrafter"/>
</dbReference>
<dbReference type="Proteomes" id="UP001054837">
    <property type="component" value="Unassembled WGS sequence"/>
</dbReference>
<comment type="caution">
    <text evidence="2">The sequence shown here is derived from an EMBL/GenBank/DDBJ whole genome shotgun (WGS) entry which is preliminary data.</text>
</comment>
<sequence length="146" mass="15886">MDIVINTYDLINISLFYFQFHDGHQQHSYAFGYAIGDHQSEQHRQESGNGAGGVVGSYGFTDSRGISRRVHYIADGSGFRAQILTNEPGTNNQNPANILVTSDAFKSKAYSSTYGKYGYPHNSNGHGSVLGYSGLLGAYGNYESSV</sequence>
<accession>A0AAV4RBP6</accession>
<keyword evidence="3" id="KW-1185">Reference proteome</keyword>
<dbReference type="PROSITE" id="PS51155">
    <property type="entry name" value="CHIT_BIND_RR_2"/>
    <property type="match status" value="1"/>
</dbReference>
<name>A0AAV4RBP6_9ARAC</name>
<gene>
    <name evidence="2" type="primary">AVEN_145957_1</name>
    <name evidence="2" type="ORF">CDAR_406841</name>
</gene>
<protein>
    <submittedName>
        <fullName evidence="2">Uncharacterized protein</fullName>
    </submittedName>
</protein>
<dbReference type="InterPro" id="IPR050468">
    <property type="entry name" value="Cuticle_Struct_Prot"/>
</dbReference>
<evidence type="ECO:0000313" key="2">
    <source>
        <dbReference type="EMBL" id="GIY17726.1"/>
    </source>
</evidence>
<keyword evidence="1" id="KW-0193">Cuticle</keyword>
<dbReference type="AlphaFoldDB" id="A0AAV4RBP6"/>
<dbReference type="InterPro" id="IPR000618">
    <property type="entry name" value="Insect_cuticle"/>
</dbReference>
<dbReference type="PANTHER" id="PTHR10380">
    <property type="entry name" value="CUTICLE PROTEIN"/>
    <property type="match status" value="1"/>
</dbReference>
<proteinExistence type="predicted"/>